<dbReference type="GO" id="GO:0008360">
    <property type="term" value="P:regulation of cell shape"/>
    <property type="evidence" value="ECO:0007669"/>
    <property type="project" value="UniProtKB-UniRule"/>
</dbReference>
<dbReference type="PANTHER" id="PTHR41533:SF1">
    <property type="entry name" value="L,D-TRANSPEPTIDASE YCBB-RELATED"/>
    <property type="match status" value="1"/>
</dbReference>
<dbReference type="SUPFAM" id="SSF47090">
    <property type="entry name" value="PGBD-like"/>
    <property type="match status" value="1"/>
</dbReference>
<organism evidence="9 10">
    <name type="scientific">Rhodoplanes serenus</name>
    <dbReference type="NCBI Taxonomy" id="200615"/>
    <lineage>
        <taxon>Bacteria</taxon>
        <taxon>Pseudomonadati</taxon>
        <taxon>Pseudomonadota</taxon>
        <taxon>Alphaproteobacteria</taxon>
        <taxon>Hyphomicrobiales</taxon>
        <taxon>Nitrobacteraceae</taxon>
        <taxon>Rhodoplanes</taxon>
    </lineage>
</organism>
<evidence type="ECO:0000313" key="10">
    <source>
        <dbReference type="Proteomes" id="UP000289200"/>
    </source>
</evidence>
<dbReference type="InterPro" id="IPR052905">
    <property type="entry name" value="LD-transpeptidase_YkuD-like"/>
</dbReference>
<accession>A0A327KB23</accession>
<dbReference type="GO" id="GO:0004180">
    <property type="term" value="F:carboxypeptidase activity"/>
    <property type="evidence" value="ECO:0007669"/>
    <property type="project" value="UniProtKB-ARBA"/>
</dbReference>
<dbReference type="PROSITE" id="PS52029">
    <property type="entry name" value="LD_TPASE"/>
    <property type="match status" value="1"/>
</dbReference>
<dbReference type="Proteomes" id="UP000289200">
    <property type="component" value="Unassembled WGS sequence"/>
</dbReference>
<dbReference type="InterPro" id="IPR002477">
    <property type="entry name" value="Peptidoglycan-bd-like"/>
</dbReference>
<sequence length="433" mass="47750">MSRSARERGGGDRPGLDRRAVVRGLAATVATIAALGSARAEDEVLEQLMQQSQGRNFGQGFDSASRTILMPKATLPTLDPSTAQTTEQVIPRYEEIVGRGGWPEVPTVERLRLGNRHPAVPLLRQRLAISGDLDAVVAGSGDVYDSYVEAAVRRFQARHGLTVDGVVRRQTLKALNVPAQVRLAQLRINVVRLRTLSNNLGTKLVVANIPAAQIEAIENGVVVSRHVAVAGKPDRASPDLQTRIVEVNFNPYWTVPASIVRKDLIPRMQEEPDYLTKNRIRVFDARGNEVPPGQINWHSNEAVGYRFKQDPGDFNSLGSMRINFPSQHGVYMHDTPSKTMFGEDFRFHSSGCMRVQNVRELVVWLLSDTPGWSRAEIDAVIKSGERKDARLATAVPLYWVYVTAWATPDGVVQFRDDIYSRDGLAASTAGARG</sequence>
<dbReference type="PANTHER" id="PTHR41533">
    <property type="entry name" value="L,D-TRANSPEPTIDASE HI_1667-RELATED"/>
    <property type="match status" value="1"/>
</dbReference>
<feature type="domain" description="L,D-TPase catalytic" evidence="8">
    <location>
        <begin position="203"/>
        <end position="380"/>
    </location>
</feature>
<dbReference type="PROSITE" id="PS51318">
    <property type="entry name" value="TAT"/>
    <property type="match status" value="1"/>
</dbReference>
<dbReference type="InterPro" id="IPR038063">
    <property type="entry name" value="Transpep_catalytic_dom"/>
</dbReference>
<dbReference type="InterPro" id="IPR006311">
    <property type="entry name" value="TAT_signal"/>
</dbReference>
<feature type="active site" description="Nucleophile" evidence="7">
    <location>
        <position position="352"/>
    </location>
</feature>
<dbReference type="CDD" id="cd16913">
    <property type="entry name" value="YkuD_like"/>
    <property type="match status" value="1"/>
</dbReference>
<dbReference type="SUPFAM" id="SSF141523">
    <property type="entry name" value="L,D-transpeptidase catalytic domain-like"/>
    <property type="match status" value="1"/>
</dbReference>
<dbReference type="UniPathway" id="UPA00219"/>
<keyword evidence="5 7" id="KW-0573">Peptidoglycan synthesis</keyword>
<dbReference type="RefSeq" id="WP_111383964.1">
    <property type="nucleotide sequence ID" value="NZ_NPEW01000021.1"/>
</dbReference>
<dbReference type="AlphaFoldDB" id="A0A327KB23"/>
<dbReference type="InterPro" id="IPR036366">
    <property type="entry name" value="PGBDSf"/>
</dbReference>
<dbReference type="GO" id="GO:0071555">
    <property type="term" value="P:cell wall organization"/>
    <property type="evidence" value="ECO:0007669"/>
    <property type="project" value="UniProtKB-UniRule"/>
</dbReference>
<dbReference type="EMBL" id="UWOC01000145">
    <property type="protein sequence ID" value="VCU09340.1"/>
    <property type="molecule type" value="Genomic_DNA"/>
</dbReference>
<evidence type="ECO:0000256" key="3">
    <source>
        <dbReference type="ARBA" id="ARBA00022679"/>
    </source>
</evidence>
<comment type="similarity">
    <text evidence="2">Belongs to the YkuD family.</text>
</comment>
<keyword evidence="4 7" id="KW-0133">Cell shape</keyword>
<evidence type="ECO:0000256" key="5">
    <source>
        <dbReference type="ARBA" id="ARBA00022984"/>
    </source>
</evidence>
<comment type="caution">
    <text evidence="9">The sequence shown here is derived from an EMBL/GenBank/DDBJ whole genome shotgun (WGS) entry which is preliminary data.</text>
</comment>
<dbReference type="OrthoDB" id="9778545at2"/>
<evidence type="ECO:0000313" key="9">
    <source>
        <dbReference type="EMBL" id="VCU09340.1"/>
    </source>
</evidence>
<dbReference type="Pfam" id="PF03734">
    <property type="entry name" value="YkuD"/>
    <property type="match status" value="1"/>
</dbReference>
<dbReference type="InterPro" id="IPR005490">
    <property type="entry name" value="LD_TPept_cat_dom"/>
</dbReference>
<dbReference type="Gene3D" id="2.40.440.10">
    <property type="entry name" value="L,D-transpeptidase catalytic domain-like"/>
    <property type="match status" value="1"/>
</dbReference>
<keyword evidence="6 7" id="KW-0961">Cell wall biogenesis/degradation</keyword>
<dbReference type="Gene3D" id="1.10.101.10">
    <property type="entry name" value="PGBD-like superfamily/PGBD"/>
    <property type="match status" value="1"/>
</dbReference>
<gene>
    <name evidence="9" type="ORF">RHODGE_RHODGE_02514</name>
</gene>
<proteinExistence type="inferred from homology"/>
<reference evidence="10" key="1">
    <citation type="submission" date="2018-10" db="EMBL/GenBank/DDBJ databases">
        <authorList>
            <person name="Peiro R."/>
            <person name="Begona"/>
            <person name="Cbmso G."/>
            <person name="Lopez M."/>
            <person name="Gonzalez S."/>
            <person name="Sacristan E."/>
            <person name="Castillo E."/>
        </authorList>
    </citation>
    <scope>NUCLEOTIDE SEQUENCE [LARGE SCALE GENOMIC DNA]</scope>
</reference>
<dbReference type="GO" id="GO:0009252">
    <property type="term" value="P:peptidoglycan biosynthetic process"/>
    <property type="evidence" value="ECO:0007669"/>
    <property type="project" value="UniProtKB-UniPathway"/>
</dbReference>
<protein>
    <recommendedName>
        <fullName evidence="8">L,D-TPase catalytic domain-containing protein</fullName>
    </recommendedName>
</protein>
<keyword evidence="3" id="KW-0808">Transferase</keyword>
<evidence type="ECO:0000256" key="6">
    <source>
        <dbReference type="ARBA" id="ARBA00023316"/>
    </source>
</evidence>
<evidence type="ECO:0000259" key="8">
    <source>
        <dbReference type="PROSITE" id="PS52029"/>
    </source>
</evidence>
<dbReference type="Pfam" id="PF01471">
    <property type="entry name" value="PG_binding_1"/>
    <property type="match status" value="1"/>
</dbReference>
<evidence type="ECO:0000256" key="7">
    <source>
        <dbReference type="PROSITE-ProRule" id="PRU01373"/>
    </source>
</evidence>
<comment type="pathway">
    <text evidence="1 7">Cell wall biogenesis; peptidoglycan biosynthesis.</text>
</comment>
<evidence type="ECO:0000256" key="2">
    <source>
        <dbReference type="ARBA" id="ARBA00005992"/>
    </source>
</evidence>
<dbReference type="InterPro" id="IPR036365">
    <property type="entry name" value="PGBD-like_sf"/>
</dbReference>
<name>A0A327KB23_9BRAD</name>
<keyword evidence="10" id="KW-1185">Reference proteome</keyword>
<evidence type="ECO:0000256" key="1">
    <source>
        <dbReference type="ARBA" id="ARBA00004752"/>
    </source>
</evidence>
<evidence type="ECO:0000256" key="4">
    <source>
        <dbReference type="ARBA" id="ARBA00022960"/>
    </source>
</evidence>
<dbReference type="GO" id="GO:0016740">
    <property type="term" value="F:transferase activity"/>
    <property type="evidence" value="ECO:0007669"/>
    <property type="project" value="UniProtKB-KW"/>
</dbReference>
<feature type="active site" description="Proton donor/acceptor" evidence="7">
    <location>
        <position position="333"/>
    </location>
</feature>